<dbReference type="InterPro" id="IPR036770">
    <property type="entry name" value="Ankyrin_rpt-contain_sf"/>
</dbReference>
<keyword evidence="2 3" id="KW-0040">ANK repeat</keyword>
<dbReference type="PROSITE" id="PS50297">
    <property type="entry name" value="ANK_REP_REGION"/>
    <property type="match status" value="2"/>
</dbReference>
<feature type="repeat" description="ANK" evidence="3">
    <location>
        <begin position="30"/>
        <end position="62"/>
    </location>
</feature>
<dbReference type="GeneID" id="20218935"/>
<dbReference type="OrthoDB" id="79293at2759"/>
<proteinExistence type="predicted"/>
<keyword evidence="5" id="KW-1185">Reference proteome</keyword>
<dbReference type="Gene3D" id="1.25.40.20">
    <property type="entry name" value="Ankyrin repeat-containing domain"/>
    <property type="match status" value="1"/>
</dbReference>
<dbReference type="InParanoid" id="F0Y6I6"/>
<dbReference type="RefSeq" id="XP_009036151.1">
    <property type="nucleotide sequence ID" value="XM_009037903.1"/>
</dbReference>
<dbReference type="EMBL" id="GL833126">
    <property type="protein sequence ID" value="EGB09022.1"/>
    <property type="molecule type" value="Genomic_DNA"/>
</dbReference>
<keyword evidence="1" id="KW-0677">Repeat</keyword>
<reference evidence="4 5" key="1">
    <citation type="journal article" date="2011" name="Proc. Natl. Acad. Sci. U.S.A.">
        <title>Niche of harmful alga Aureococcus anophagefferens revealed through ecogenomics.</title>
        <authorList>
            <person name="Gobler C.J."/>
            <person name="Berry D.L."/>
            <person name="Dyhrman S.T."/>
            <person name="Wilhelm S.W."/>
            <person name="Salamov A."/>
            <person name="Lobanov A.V."/>
            <person name="Zhang Y."/>
            <person name="Collier J.L."/>
            <person name="Wurch L.L."/>
            <person name="Kustka A.B."/>
            <person name="Dill B.D."/>
            <person name="Shah M."/>
            <person name="VerBerkmoes N.C."/>
            <person name="Kuo A."/>
            <person name="Terry A."/>
            <person name="Pangilinan J."/>
            <person name="Lindquist E.A."/>
            <person name="Lucas S."/>
            <person name="Paulsen I.T."/>
            <person name="Hattenrath-Lehmann T.K."/>
            <person name="Talmage S.C."/>
            <person name="Walker E.A."/>
            <person name="Koch F."/>
            <person name="Burson A.M."/>
            <person name="Marcoval M.A."/>
            <person name="Tang Y.Z."/>
            <person name="Lecleir G.R."/>
            <person name="Coyne K.J."/>
            <person name="Berg G.M."/>
            <person name="Bertrand E.M."/>
            <person name="Saito M.A."/>
            <person name="Gladyshev V.N."/>
            <person name="Grigoriev I.V."/>
        </authorList>
    </citation>
    <scope>NUCLEOTIDE SEQUENCE [LARGE SCALE GENOMIC DNA]</scope>
    <source>
        <strain evidence="5">CCMP 1984</strain>
    </source>
</reference>
<feature type="non-terminal residue" evidence="4">
    <location>
        <position position="67"/>
    </location>
</feature>
<dbReference type="InterPro" id="IPR002110">
    <property type="entry name" value="Ankyrin_rpt"/>
</dbReference>
<dbReference type="PROSITE" id="PS50088">
    <property type="entry name" value="ANK_REPEAT"/>
    <property type="match status" value="2"/>
</dbReference>
<evidence type="ECO:0000256" key="1">
    <source>
        <dbReference type="ARBA" id="ARBA00022737"/>
    </source>
</evidence>
<feature type="non-terminal residue" evidence="4">
    <location>
        <position position="1"/>
    </location>
</feature>
<evidence type="ECO:0000313" key="5">
    <source>
        <dbReference type="Proteomes" id="UP000002729"/>
    </source>
</evidence>
<evidence type="ECO:0000256" key="2">
    <source>
        <dbReference type="ARBA" id="ARBA00023043"/>
    </source>
</evidence>
<dbReference type="PANTHER" id="PTHR24171">
    <property type="entry name" value="ANKYRIN REPEAT DOMAIN-CONTAINING PROTEIN 39-RELATED"/>
    <property type="match status" value="1"/>
</dbReference>
<dbReference type="Proteomes" id="UP000002729">
    <property type="component" value="Unassembled WGS sequence"/>
</dbReference>
<dbReference type="KEGG" id="aaf:AURANDRAFT_17993"/>
<evidence type="ECO:0000256" key="3">
    <source>
        <dbReference type="PROSITE-ProRule" id="PRU00023"/>
    </source>
</evidence>
<gene>
    <name evidence="4" type="ORF">AURANDRAFT_17993</name>
</gene>
<name>F0Y6I6_AURAN</name>
<dbReference type="AlphaFoldDB" id="F0Y6I6"/>
<sequence length="67" mass="6886">PLSHAVSFGRTAAVQYLIDNGADVNTSDVHGGFPLHSAGLWAHNEIMGLLLAAGADVHVTNDHGATP</sequence>
<accession>F0Y6I6</accession>
<evidence type="ECO:0000313" key="4">
    <source>
        <dbReference type="EMBL" id="EGB09022.1"/>
    </source>
</evidence>
<dbReference type="SUPFAM" id="SSF48403">
    <property type="entry name" value="Ankyrin repeat"/>
    <property type="match status" value="1"/>
</dbReference>
<organism evidence="5">
    <name type="scientific">Aureococcus anophagefferens</name>
    <name type="common">Harmful bloom alga</name>
    <dbReference type="NCBI Taxonomy" id="44056"/>
    <lineage>
        <taxon>Eukaryota</taxon>
        <taxon>Sar</taxon>
        <taxon>Stramenopiles</taxon>
        <taxon>Ochrophyta</taxon>
        <taxon>Pelagophyceae</taxon>
        <taxon>Pelagomonadales</taxon>
        <taxon>Pelagomonadaceae</taxon>
        <taxon>Aureococcus</taxon>
    </lineage>
</organism>
<dbReference type="Pfam" id="PF12796">
    <property type="entry name" value="Ank_2"/>
    <property type="match status" value="1"/>
</dbReference>
<feature type="repeat" description="ANK" evidence="3">
    <location>
        <begin position="1"/>
        <end position="29"/>
    </location>
</feature>
<dbReference type="PANTHER" id="PTHR24171:SF9">
    <property type="entry name" value="ANKYRIN REPEAT DOMAIN-CONTAINING PROTEIN 39"/>
    <property type="match status" value="1"/>
</dbReference>
<protein>
    <submittedName>
        <fullName evidence="4">Uncharacterized protein</fullName>
    </submittedName>
</protein>